<proteinExistence type="predicted"/>
<keyword evidence="2" id="KW-1185">Reference proteome</keyword>
<comment type="caution">
    <text evidence="1">The sequence shown here is derived from an EMBL/GenBank/DDBJ whole genome shotgun (WGS) entry which is preliminary data.</text>
</comment>
<name>A0ACB9LIU2_9MYRT</name>
<reference evidence="2" key="1">
    <citation type="journal article" date="2023" name="Front. Plant Sci.">
        <title>Chromosomal-level genome assembly of Melastoma candidum provides insights into trichome evolution.</title>
        <authorList>
            <person name="Zhong Y."/>
            <person name="Wu W."/>
            <person name="Sun C."/>
            <person name="Zou P."/>
            <person name="Liu Y."/>
            <person name="Dai S."/>
            <person name="Zhou R."/>
        </authorList>
    </citation>
    <scope>NUCLEOTIDE SEQUENCE [LARGE SCALE GENOMIC DNA]</scope>
</reference>
<dbReference type="Proteomes" id="UP001057402">
    <property type="component" value="Chromosome 11"/>
</dbReference>
<gene>
    <name evidence="1" type="ORF">MLD38_036370</name>
</gene>
<sequence length="147" mass="16539">MGFPLGYSDVFAPGIFLHLLYFLGHLRTLVLLLFDSAGLSDFLEPDVAPVEIRIVPQKTKPKPARDSVRDLLPVILYEELADPPECCAVCLHEFEGGDETRLLSGCRHVFHRPCLDSWMDCDQDTCPLCRARVVPNGLEPPETFPCW</sequence>
<dbReference type="EMBL" id="CM042890">
    <property type="protein sequence ID" value="KAI4311477.1"/>
    <property type="molecule type" value="Genomic_DNA"/>
</dbReference>
<organism evidence="1 2">
    <name type="scientific">Melastoma candidum</name>
    <dbReference type="NCBI Taxonomy" id="119954"/>
    <lineage>
        <taxon>Eukaryota</taxon>
        <taxon>Viridiplantae</taxon>
        <taxon>Streptophyta</taxon>
        <taxon>Embryophyta</taxon>
        <taxon>Tracheophyta</taxon>
        <taxon>Spermatophyta</taxon>
        <taxon>Magnoliopsida</taxon>
        <taxon>eudicotyledons</taxon>
        <taxon>Gunneridae</taxon>
        <taxon>Pentapetalae</taxon>
        <taxon>rosids</taxon>
        <taxon>malvids</taxon>
        <taxon>Myrtales</taxon>
        <taxon>Melastomataceae</taxon>
        <taxon>Melastomatoideae</taxon>
        <taxon>Melastomateae</taxon>
        <taxon>Melastoma</taxon>
    </lineage>
</organism>
<protein>
    <submittedName>
        <fullName evidence="1">Uncharacterized protein</fullName>
    </submittedName>
</protein>
<evidence type="ECO:0000313" key="2">
    <source>
        <dbReference type="Proteomes" id="UP001057402"/>
    </source>
</evidence>
<evidence type="ECO:0000313" key="1">
    <source>
        <dbReference type="EMBL" id="KAI4311477.1"/>
    </source>
</evidence>
<accession>A0ACB9LIU2</accession>